<evidence type="ECO:0000313" key="3">
    <source>
        <dbReference type="Proteomes" id="UP000195378"/>
    </source>
</evidence>
<dbReference type="EMBL" id="CP020858">
    <property type="protein sequence ID" value="ARU20149.1"/>
    <property type="molecule type" value="Genomic_DNA"/>
</dbReference>
<dbReference type="AlphaFoldDB" id="A0A1Y0F9X1"/>
<gene>
    <name evidence="2" type="ORF">B7R82_02340</name>
</gene>
<feature type="domain" description="DUF7768" evidence="1">
    <location>
        <begin position="26"/>
        <end position="125"/>
    </location>
</feature>
<evidence type="ECO:0000313" key="2">
    <source>
        <dbReference type="EMBL" id="ARU20149.1"/>
    </source>
</evidence>
<dbReference type="RefSeq" id="WP_087449017.1">
    <property type="nucleotide sequence ID" value="NZ_CP020858.1"/>
</dbReference>
<reference evidence="2 3" key="1">
    <citation type="submission" date="2017-04" db="EMBL/GenBank/DDBJ databases">
        <title>Complete genome sequence of Lactobacillus salivarius ZLS006, a probiotic strain isolated from healthy piglet.</title>
        <authorList>
            <person name="Zhang D."/>
        </authorList>
    </citation>
    <scope>NUCLEOTIDE SEQUENCE [LARGE SCALE GENOMIC DNA]</scope>
    <source>
        <strain evidence="2 3">ZLS006</strain>
    </source>
</reference>
<dbReference type="Pfam" id="PF24963">
    <property type="entry name" value="DUF7768"/>
    <property type="match status" value="1"/>
</dbReference>
<dbReference type="InterPro" id="IPR056670">
    <property type="entry name" value="DUF7768"/>
</dbReference>
<protein>
    <recommendedName>
        <fullName evidence="1">DUF7768 domain-containing protein</fullName>
    </recommendedName>
</protein>
<evidence type="ECO:0000259" key="1">
    <source>
        <dbReference type="Pfam" id="PF24963"/>
    </source>
</evidence>
<organism evidence="2 3">
    <name type="scientific">Ligilactobacillus salivarius</name>
    <dbReference type="NCBI Taxonomy" id="1624"/>
    <lineage>
        <taxon>Bacteria</taxon>
        <taxon>Bacillati</taxon>
        <taxon>Bacillota</taxon>
        <taxon>Bacilli</taxon>
        <taxon>Lactobacillales</taxon>
        <taxon>Lactobacillaceae</taxon>
        <taxon>Ligilactobacillus</taxon>
    </lineage>
</organism>
<sequence length="132" mass="15570">MSEEILQAPEAIKKLRIGRPNPNYRPLIFVAAPFSEVVKGDREVLTQVRDYCRYIHEVGGIPICPQLYFPQFVNLHHYHDFQVMNFLCLVLLAKCEEVWSFGVPTRDMKFFIKKAFAKDIPVRYFNEDMEAW</sequence>
<name>A0A1Y0F9X1_9LACO</name>
<accession>A0A1Y0F9X1</accession>
<proteinExistence type="predicted"/>
<dbReference type="Proteomes" id="UP000195378">
    <property type="component" value="Chromosome"/>
</dbReference>